<dbReference type="PANTHER" id="PTHR42718">
    <property type="entry name" value="MAJOR FACILITATOR SUPERFAMILY MULTIDRUG TRANSPORTER MFSC"/>
    <property type="match status" value="1"/>
</dbReference>
<evidence type="ECO:0000256" key="1">
    <source>
        <dbReference type="ARBA" id="ARBA00004651"/>
    </source>
</evidence>
<evidence type="ECO:0000256" key="8">
    <source>
        <dbReference type="SAM" id="Phobius"/>
    </source>
</evidence>
<comment type="subcellular location">
    <subcellularLocation>
        <location evidence="1">Cell membrane</location>
        <topology evidence="1">Multi-pass membrane protein</topology>
    </subcellularLocation>
</comment>
<feature type="region of interest" description="Disordered" evidence="7">
    <location>
        <begin position="497"/>
        <end position="520"/>
    </location>
</feature>
<feature type="transmembrane region" description="Helical" evidence="8">
    <location>
        <begin position="405"/>
        <end position="422"/>
    </location>
</feature>
<dbReference type="CDD" id="cd17321">
    <property type="entry name" value="MFS_MMR_MDR_like"/>
    <property type="match status" value="1"/>
</dbReference>
<proteinExistence type="predicted"/>
<dbReference type="InterPro" id="IPR036259">
    <property type="entry name" value="MFS_trans_sf"/>
</dbReference>
<keyword evidence="2" id="KW-0813">Transport</keyword>
<organism evidence="10 11">
    <name type="scientific">Actinophytocola xinjiangensis</name>
    <dbReference type="NCBI Taxonomy" id="485602"/>
    <lineage>
        <taxon>Bacteria</taxon>
        <taxon>Bacillati</taxon>
        <taxon>Actinomycetota</taxon>
        <taxon>Actinomycetes</taxon>
        <taxon>Pseudonocardiales</taxon>
        <taxon>Pseudonocardiaceae</taxon>
    </lineage>
</organism>
<feature type="transmembrane region" description="Helical" evidence="8">
    <location>
        <begin position="139"/>
        <end position="161"/>
    </location>
</feature>
<dbReference type="AlphaFoldDB" id="A0A7Z1B085"/>
<feature type="transmembrane region" description="Helical" evidence="8">
    <location>
        <begin position="230"/>
        <end position="247"/>
    </location>
</feature>
<evidence type="ECO:0000256" key="6">
    <source>
        <dbReference type="ARBA" id="ARBA00023136"/>
    </source>
</evidence>
<sequence>MTAQAASAGKREWTGLAVLALTAMLISFDLFALLLALPHLSADLGADGIEQLWIMDIYGFLVGGFLITMGGLGDRIGRRRLLLVGAAGFGAASVLAAYSTSPEMLIAARALLGLAGATLAPSTLALISNMFHDARQRGLAIGIWGGFFTVGAILGPIAGGFMLTHFWWGSVFLLAVPVMVALLAFGPTLLPEYRNPDAGRLDLISAVMSLAAILPLIYGVKELAKVGVEPLPVVALAVGVLFAVLFLRRQRRLADPLLDLTLFRILEFRIGLLSLLSYSLFTGAVMLLMAQWYQSVADLTPVQAGLALVPGMAASSLSSTVAPILARRFRPAMIIGVGLLVTTGALVWFTTVGPGTSPVVPMIAFALWAAGGAPLTALGMGLVIGATPPEKAGSASAMPQVSNEIGAALGFAVLGTVATAVYRSQMADTVPAGLPASAVEAANDSVAGAAGLGGALLDPARAAFSTGLGVVAWIAAVVMAGTAIMIMVKLRAVPPLGAGGTEPADSQDETPVTDQAREAA</sequence>
<reference evidence="10 11" key="1">
    <citation type="submission" date="2016-12" db="EMBL/GenBank/DDBJ databases">
        <title>The draft genome sequence of Actinophytocola xinjiangensis.</title>
        <authorList>
            <person name="Wang W."/>
            <person name="Yuan L."/>
        </authorList>
    </citation>
    <scope>NUCLEOTIDE SEQUENCE [LARGE SCALE GENOMIC DNA]</scope>
    <source>
        <strain evidence="10 11">CGMCC 4.4663</strain>
    </source>
</reference>
<feature type="transmembrane region" description="Helical" evidence="8">
    <location>
        <begin position="462"/>
        <end position="488"/>
    </location>
</feature>
<dbReference type="InterPro" id="IPR020846">
    <property type="entry name" value="MFS_dom"/>
</dbReference>
<dbReference type="Pfam" id="PF07690">
    <property type="entry name" value="MFS_1"/>
    <property type="match status" value="1"/>
</dbReference>
<feature type="transmembrane region" description="Helical" evidence="8">
    <location>
        <begin position="16"/>
        <end position="40"/>
    </location>
</feature>
<feature type="transmembrane region" description="Helical" evidence="8">
    <location>
        <begin position="332"/>
        <end position="350"/>
    </location>
</feature>
<protein>
    <submittedName>
        <fullName evidence="10">MFS transporter</fullName>
    </submittedName>
</protein>
<dbReference type="Gene3D" id="1.20.1720.10">
    <property type="entry name" value="Multidrug resistance protein D"/>
    <property type="match status" value="2"/>
</dbReference>
<feature type="domain" description="Major facilitator superfamily (MFS) profile" evidence="9">
    <location>
        <begin position="15"/>
        <end position="493"/>
    </location>
</feature>
<evidence type="ECO:0000256" key="3">
    <source>
        <dbReference type="ARBA" id="ARBA00022475"/>
    </source>
</evidence>
<feature type="transmembrane region" description="Helical" evidence="8">
    <location>
        <begin position="167"/>
        <end position="189"/>
    </location>
</feature>
<evidence type="ECO:0000313" key="11">
    <source>
        <dbReference type="Proteomes" id="UP000185696"/>
    </source>
</evidence>
<dbReference type="GO" id="GO:0022857">
    <property type="term" value="F:transmembrane transporter activity"/>
    <property type="evidence" value="ECO:0007669"/>
    <property type="project" value="InterPro"/>
</dbReference>
<keyword evidence="5 8" id="KW-1133">Transmembrane helix</keyword>
<keyword evidence="11" id="KW-1185">Reference proteome</keyword>
<feature type="transmembrane region" description="Helical" evidence="8">
    <location>
        <begin position="52"/>
        <end position="69"/>
    </location>
</feature>
<dbReference type="GO" id="GO:0005886">
    <property type="term" value="C:plasma membrane"/>
    <property type="evidence" value="ECO:0007669"/>
    <property type="project" value="UniProtKB-SubCell"/>
</dbReference>
<dbReference type="OrthoDB" id="4172724at2"/>
<keyword evidence="3" id="KW-1003">Cell membrane</keyword>
<evidence type="ECO:0000259" key="9">
    <source>
        <dbReference type="PROSITE" id="PS50850"/>
    </source>
</evidence>
<dbReference type="PANTHER" id="PTHR42718:SF47">
    <property type="entry name" value="METHYL VIOLOGEN RESISTANCE PROTEIN SMVA"/>
    <property type="match status" value="1"/>
</dbReference>
<evidence type="ECO:0000256" key="5">
    <source>
        <dbReference type="ARBA" id="ARBA00022989"/>
    </source>
</evidence>
<gene>
    <name evidence="10" type="ORF">BLA60_06800</name>
</gene>
<evidence type="ECO:0000256" key="7">
    <source>
        <dbReference type="SAM" id="MobiDB-lite"/>
    </source>
</evidence>
<dbReference type="SUPFAM" id="SSF103473">
    <property type="entry name" value="MFS general substrate transporter"/>
    <property type="match status" value="1"/>
</dbReference>
<accession>A0A7Z1B085</accession>
<comment type="caution">
    <text evidence="10">The sequence shown here is derived from an EMBL/GenBank/DDBJ whole genome shotgun (WGS) entry which is preliminary data.</text>
</comment>
<feature type="transmembrane region" description="Helical" evidence="8">
    <location>
        <begin position="362"/>
        <end position="384"/>
    </location>
</feature>
<keyword evidence="4 8" id="KW-0812">Transmembrane</keyword>
<feature type="transmembrane region" description="Helical" evidence="8">
    <location>
        <begin position="106"/>
        <end position="127"/>
    </location>
</feature>
<evidence type="ECO:0000256" key="2">
    <source>
        <dbReference type="ARBA" id="ARBA00022448"/>
    </source>
</evidence>
<feature type="transmembrane region" description="Helical" evidence="8">
    <location>
        <begin position="201"/>
        <end position="218"/>
    </location>
</feature>
<dbReference type="InterPro" id="IPR011701">
    <property type="entry name" value="MFS"/>
</dbReference>
<dbReference type="EMBL" id="MSIF01000002">
    <property type="protein sequence ID" value="OLF12953.1"/>
    <property type="molecule type" value="Genomic_DNA"/>
</dbReference>
<evidence type="ECO:0000256" key="4">
    <source>
        <dbReference type="ARBA" id="ARBA00022692"/>
    </source>
</evidence>
<feature type="transmembrane region" description="Helical" evidence="8">
    <location>
        <begin position="268"/>
        <end position="293"/>
    </location>
</feature>
<feature type="transmembrane region" description="Helical" evidence="8">
    <location>
        <begin position="81"/>
        <end position="100"/>
    </location>
</feature>
<feature type="transmembrane region" description="Helical" evidence="8">
    <location>
        <begin position="305"/>
        <end position="325"/>
    </location>
</feature>
<name>A0A7Z1B085_9PSEU</name>
<dbReference type="PROSITE" id="PS50850">
    <property type="entry name" value="MFS"/>
    <property type="match status" value="1"/>
</dbReference>
<dbReference type="Proteomes" id="UP000185696">
    <property type="component" value="Unassembled WGS sequence"/>
</dbReference>
<dbReference type="RefSeq" id="WP_075131862.1">
    <property type="nucleotide sequence ID" value="NZ_MSIF01000002.1"/>
</dbReference>
<evidence type="ECO:0000313" key="10">
    <source>
        <dbReference type="EMBL" id="OLF12953.1"/>
    </source>
</evidence>
<keyword evidence="6 8" id="KW-0472">Membrane</keyword>